<evidence type="ECO:0000256" key="5">
    <source>
        <dbReference type="ARBA" id="ARBA00023242"/>
    </source>
</evidence>
<dbReference type="EMBL" id="CAJVCH010568839">
    <property type="protein sequence ID" value="CAG7833175.1"/>
    <property type="molecule type" value="Genomic_DNA"/>
</dbReference>
<keyword evidence="5" id="KW-0539">Nucleus</keyword>
<evidence type="ECO:0008006" key="8">
    <source>
        <dbReference type="Google" id="ProtNLM"/>
    </source>
</evidence>
<dbReference type="AlphaFoldDB" id="A0A8J2PR14"/>
<dbReference type="GO" id="GO:0008270">
    <property type="term" value="F:zinc ion binding"/>
    <property type="evidence" value="ECO:0007669"/>
    <property type="project" value="UniProtKB-KW"/>
</dbReference>
<feature type="non-terminal residue" evidence="6">
    <location>
        <position position="93"/>
    </location>
</feature>
<evidence type="ECO:0000256" key="1">
    <source>
        <dbReference type="ARBA" id="ARBA00004123"/>
    </source>
</evidence>
<feature type="non-terminal residue" evidence="6">
    <location>
        <position position="1"/>
    </location>
</feature>
<comment type="subcellular location">
    <subcellularLocation>
        <location evidence="1">Nucleus</location>
    </subcellularLocation>
</comment>
<comment type="caution">
    <text evidence="6">The sequence shown here is derived from an EMBL/GenBank/DDBJ whole genome shotgun (WGS) entry which is preliminary data.</text>
</comment>
<dbReference type="GO" id="GO:0005634">
    <property type="term" value="C:nucleus"/>
    <property type="evidence" value="ECO:0007669"/>
    <property type="project" value="UniProtKB-SubCell"/>
</dbReference>
<evidence type="ECO:0000256" key="4">
    <source>
        <dbReference type="ARBA" id="ARBA00022833"/>
    </source>
</evidence>
<reference evidence="6" key="1">
    <citation type="submission" date="2021-06" db="EMBL/GenBank/DDBJ databases">
        <authorList>
            <person name="Hodson N. C."/>
            <person name="Mongue J. A."/>
            <person name="Jaron S. K."/>
        </authorList>
    </citation>
    <scope>NUCLEOTIDE SEQUENCE</scope>
</reference>
<keyword evidence="3" id="KW-0863">Zinc-finger</keyword>
<dbReference type="Proteomes" id="UP000708208">
    <property type="component" value="Unassembled WGS sequence"/>
</dbReference>
<proteinExistence type="predicted"/>
<keyword evidence="2" id="KW-0479">Metal-binding</keyword>
<dbReference type="OrthoDB" id="117690at2759"/>
<keyword evidence="7" id="KW-1185">Reference proteome</keyword>
<dbReference type="PANTHER" id="PTHR46481:SF10">
    <property type="entry name" value="ZINC FINGER BED DOMAIN-CONTAINING PROTEIN 39"/>
    <property type="match status" value="1"/>
</dbReference>
<evidence type="ECO:0000313" key="6">
    <source>
        <dbReference type="EMBL" id="CAG7833175.1"/>
    </source>
</evidence>
<organism evidence="6 7">
    <name type="scientific">Allacma fusca</name>
    <dbReference type="NCBI Taxonomy" id="39272"/>
    <lineage>
        <taxon>Eukaryota</taxon>
        <taxon>Metazoa</taxon>
        <taxon>Ecdysozoa</taxon>
        <taxon>Arthropoda</taxon>
        <taxon>Hexapoda</taxon>
        <taxon>Collembola</taxon>
        <taxon>Symphypleona</taxon>
        <taxon>Sminthuridae</taxon>
        <taxon>Allacma</taxon>
    </lineage>
</organism>
<evidence type="ECO:0000256" key="2">
    <source>
        <dbReference type="ARBA" id="ARBA00022723"/>
    </source>
</evidence>
<dbReference type="InterPro" id="IPR052035">
    <property type="entry name" value="ZnF_BED_domain_contain"/>
</dbReference>
<gene>
    <name evidence="6" type="ORF">AFUS01_LOCUS42818</name>
</gene>
<sequence length="93" mass="10889">KKLPDDFHRFLVEFIVQTDQPFSIVEADSFLKLINYNRTTPISVPKRDTIKRKLQDMFESEKLQLIEVLKRAPGKISLVVDCWTTRNGHCFHG</sequence>
<accession>A0A8J2PR14</accession>
<protein>
    <recommendedName>
        <fullName evidence="8">AC transposase</fullName>
    </recommendedName>
</protein>
<evidence type="ECO:0000313" key="7">
    <source>
        <dbReference type="Proteomes" id="UP000708208"/>
    </source>
</evidence>
<evidence type="ECO:0000256" key="3">
    <source>
        <dbReference type="ARBA" id="ARBA00022771"/>
    </source>
</evidence>
<dbReference type="PANTHER" id="PTHR46481">
    <property type="entry name" value="ZINC FINGER BED DOMAIN-CONTAINING PROTEIN 4"/>
    <property type="match status" value="1"/>
</dbReference>
<name>A0A8J2PR14_9HEXA</name>
<keyword evidence="4" id="KW-0862">Zinc</keyword>